<accession>A0AAI8AMN6</accession>
<dbReference type="Pfam" id="PF08378">
    <property type="entry name" value="NERD"/>
    <property type="match status" value="1"/>
</dbReference>
<dbReference type="KEGG" id="mhs:MOS_267"/>
<keyword evidence="1" id="KW-1133">Transmembrane helix</keyword>
<evidence type="ECO:0000256" key="1">
    <source>
        <dbReference type="SAM" id="Phobius"/>
    </source>
</evidence>
<keyword evidence="1" id="KW-0812">Transmembrane</keyword>
<keyword evidence="1" id="KW-0472">Membrane</keyword>
<dbReference type="Proteomes" id="UP000009399">
    <property type="component" value="Chromosome"/>
</dbReference>
<reference evidence="3 4" key="1">
    <citation type="journal article" date="2013" name="Genome Announc.">
        <title>Complete Genome Sequence of Mycoplasma hyorhinis Strain SK76.</title>
        <authorList>
            <person name="Goodison S."/>
            <person name="Urquidi V."/>
            <person name="Kumar D."/>
            <person name="Reyes L."/>
            <person name="Rosser C.J."/>
        </authorList>
    </citation>
    <scope>NUCLEOTIDE SEQUENCE [LARGE SCALE GENOMIC DNA]</scope>
    <source>
        <strain evidence="3 4">SK76</strain>
    </source>
</reference>
<name>A0AAI8AMN6_MESHY</name>
<protein>
    <recommendedName>
        <fullName evidence="2">NERD domain-containing protein</fullName>
    </recommendedName>
</protein>
<dbReference type="RefSeq" id="WP_015084098.1">
    <property type="nucleotide sequence ID" value="NC_019552.1"/>
</dbReference>
<dbReference type="InterPro" id="IPR011528">
    <property type="entry name" value="NERD"/>
</dbReference>
<sequence>MDNNTGFIVGSVIVLLSWLVVLVLWLFFHFRALYTKILKQNKGKEYEKQVNDKLLQWAIDNQSFFINSSILKQGDLLFEVDSILITRKAVIVVEIKSLNGFIKGDFYSNYWTKTSFNHQHKIYSPIVQNKMHIIKLQKFLNMPVPFFSLVIFSSKTKSLEISNYFDYQNDTLIIFEPDLRFKLDLLMQQLMNNYIGYEDQKRIFQLIEHFIDNSRANVKKLKKAIKDEF</sequence>
<gene>
    <name evidence="3" type="ORF">MOS_267</name>
</gene>
<dbReference type="PROSITE" id="PS50965">
    <property type="entry name" value="NERD"/>
    <property type="match status" value="1"/>
</dbReference>
<evidence type="ECO:0000313" key="3">
    <source>
        <dbReference type="EMBL" id="AFX74194.1"/>
    </source>
</evidence>
<evidence type="ECO:0000259" key="2">
    <source>
        <dbReference type="PROSITE" id="PS50965"/>
    </source>
</evidence>
<feature type="domain" description="NERD" evidence="2">
    <location>
        <begin position="42"/>
        <end position="159"/>
    </location>
</feature>
<dbReference type="EMBL" id="CP003914">
    <property type="protein sequence ID" value="AFX74194.1"/>
    <property type="molecule type" value="Genomic_DNA"/>
</dbReference>
<evidence type="ECO:0000313" key="4">
    <source>
        <dbReference type="Proteomes" id="UP000009399"/>
    </source>
</evidence>
<proteinExistence type="predicted"/>
<dbReference type="AlphaFoldDB" id="A0AAI8AMN6"/>
<feature type="transmembrane region" description="Helical" evidence="1">
    <location>
        <begin position="6"/>
        <end position="28"/>
    </location>
</feature>
<organism evidence="3 4">
    <name type="scientific">Mesomycoplasma hyorhinis SK76</name>
    <dbReference type="NCBI Taxonomy" id="1118964"/>
    <lineage>
        <taxon>Bacteria</taxon>
        <taxon>Bacillati</taxon>
        <taxon>Mycoplasmatota</taxon>
        <taxon>Mycoplasmoidales</taxon>
        <taxon>Metamycoplasmataceae</taxon>
        <taxon>Mesomycoplasma</taxon>
    </lineage>
</organism>